<evidence type="ECO:0000256" key="4">
    <source>
        <dbReference type="ARBA" id="ARBA00023163"/>
    </source>
</evidence>
<dbReference type="Pfam" id="PF00126">
    <property type="entry name" value="HTH_1"/>
    <property type="match status" value="1"/>
</dbReference>
<dbReference type="InterPro" id="IPR036390">
    <property type="entry name" value="WH_DNA-bd_sf"/>
</dbReference>
<dbReference type="InterPro" id="IPR036388">
    <property type="entry name" value="WH-like_DNA-bd_sf"/>
</dbReference>
<evidence type="ECO:0000313" key="6">
    <source>
        <dbReference type="EMBL" id="KWV54010.1"/>
    </source>
</evidence>
<sequence length="290" mass="31758">MNDLQIDWLRTFVAVVDTGSITAASRQVSRSQSAVSMQLKKLEECVGSSLLNRGPRHLSLTPPGFDLLAYARQLIELHGRAQIAMRGSTVSGKVAVGVPDDYVASYFAPILRTFANRFAEVEISVVCEPSSSLLPRIDRGDLDLALVTRDMATRGEPNRGIFLFYEPLVWVASDQHEAWRKNPLPLALHELGNRFRGEVLAGIAALGRDYRVVYSSHNLTGQLAVVEAGLAVAALARSSVPSHLKLLDTRHGLPELPKMEVALVRSKDSKRSAAVDAMHSEVLQVLNFQP</sequence>
<dbReference type="InterPro" id="IPR005119">
    <property type="entry name" value="LysR_subst-bd"/>
</dbReference>
<dbReference type="PRINTS" id="PR00039">
    <property type="entry name" value="HTHLYSR"/>
</dbReference>
<protein>
    <submittedName>
        <fullName evidence="6">LysR family transcriptional regulator</fullName>
    </submittedName>
</protein>
<dbReference type="PANTHER" id="PTHR30579:SF7">
    <property type="entry name" value="HTH-TYPE TRANSCRIPTIONAL REGULATOR LRHA-RELATED"/>
    <property type="match status" value="1"/>
</dbReference>
<comment type="caution">
    <text evidence="6">The sequence shown here is derived from an EMBL/GenBank/DDBJ whole genome shotgun (WGS) entry which is preliminary data.</text>
</comment>
<gene>
    <name evidence="6" type="ORF">AS026_02930</name>
</gene>
<dbReference type="AlphaFoldDB" id="A0A109JRU1"/>
<name>A0A109JRU1_9HYPH</name>
<dbReference type="Proteomes" id="UP000068164">
    <property type="component" value="Unassembled WGS sequence"/>
</dbReference>
<dbReference type="Gene3D" id="3.40.190.10">
    <property type="entry name" value="Periplasmic binding protein-like II"/>
    <property type="match status" value="2"/>
</dbReference>
<keyword evidence="2" id="KW-0805">Transcription regulation</keyword>
<dbReference type="SUPFAM" id="SSF46785">
    <property type="entry name" value="Winged helix' DNA-binding domain"/>
    <property type="match status" value="1"/>
</dbReference>
<reference evidence="6 7" key="1">
    <citation type="submission" date="2015-11" db="EMBL/GenBank/DDBJ databases">
        <title>Draft Genome Sequence of the Strain BR 10423 (Rhizobium sp.) isolated from nodules of Mimosa pudica.</title>
        <authorList>
            <person name="Barauna A.C."/>
            <person name="Zilli J.E."/>
            <person name="Simoes-Araujo J.L."/>
            <person name="Reis V.M."/>
            <person name="James E.K."/>
            <person name="Reis F.B.Jr."/>
            <person name="Rouws L.F."/>
            <person name="Passos S.R."/>
            <person name="Gois S.R."/>
        </authorList>
    </citation>
    <scope>NUCLEOTIDE SEQUENCE [LARGE SCALE GENOMIC DNA]</scope>
    <source>
        <strain evidence="6 7">BR10423</strain>
    </source>
</reference>
<dbReference type="Gene3D" id="1.10.10.10">
    <property type="entry name" value="Winged helix-like DNA-binding domain superfamily/Winged helix DNA-binding domain"/>
    <property type="match status" value="1"/>
</dbReference>
<dbReference type="InterPro" id="IPR050176">
    <property type="entry name" value="LTTR"/>
</dbReference>
<evidence type="ECO:0000256" key="1">
    <source>
        <dbReference type="ARBA" id="ARBA00009437"/>
    </source>
</evidence>
<proteinExistence type="inferred from homology"/>
<evidence type="ECO:0000313" key="7">
    <source>
        <dbReference type="Proteomes" id="UP000068164"/>
    </source>
</evidence>
<dbReference type="PROSITE" id="PS50931">
    <property type="entry name" value="HTH_LYSR"/>
    <property type="match status" value="1"/>
</dbReference>
<dbReference type="InterPro" id="IPR000847">
    <property type="entry name" value="LysR_HTH_N"/>
</dbReference>
<feature type="domain" description="HTH lysR-type" evidence="5">
    <location>
        <begin position="4"/>
        <end position="61"/>
    </location>
</feature>
<keyword evidence="4" id="KW-0804">Transcription</keyword>
<dbReference type="EMBL" id="LNCD01000063">
    <property type="protein sequence ID" value="KWV54010.1"/>
    <property type="molecule type" value="Genomic_DNA"/>
</dbReference>
<evidence type="ECO:0000259" key="5">
    <source>
        <dbReference type="PROSITE" id="PS50931"/>
    </source>
</evidence>
<dbReference type="RefSeq" id="WP_062369946.1">
    <property type="nucleotide sequence ID" value="NZ_LNCD01000063.1"/>
</dbReference>
<evidence type="ECO:0000256" key="3">
    <source>
        <dbReference type="ARBA" id="ARBA00023125"/>
    </source>
</evidence>
<comment type="similarity">
    <text evidence="1">Belongs to the LysR transcriptional regulatory family.</text>
</comment>
<dbReference type="OrthoDB" id="9789529at2"/>
<dbReference type="GO" id="GO:0003677">
    <property type="term" value="F:DNA binding"/>
    <property type="evidence" value="ECO:0007669"/>
    <property type="project" value="UniProtKB-KW"/>
</dbReference>
<dbReference type="PANTHER" id="PTHR30579">
    <property type="entry name" value="TRANSCRIPTIONAL REGULATOR"/>
    <property type="match status" value="1"/>
</dbReference>
<evidence type="ECO:0000256" key="2">
    <source>
        <dbReference type="ARBA" id="ARBA00023015"/>
    </source>
</evidence>
<accession>A0A109JRU1</accession>
<dbReference type="SUPFAM" id="SSF53850">
    <property type="entry name" value="Periplasmic binding protein-like II"/>
    <property type="match status" value="1"/>
</dbReference>
<keyword evidence="3" id="KW-0238">DNA-binding</keyword>
<organism evidence="6 7">
    <name type="scientific">Rhizobium altiplani</name>
    <dbReference type="NCBI Taxonomy" id="1864509"/>
    <lineage>
        <taxon>Bacteria</taxon>
        <taxon>Pseudomonadati</taxon>
        <taxon>Pseudomonadota</taxon>
        <taxon>Alphaproteobacteria</taxon>
        <taxon>Hyphomicrobiales</taxon>
        <taxon>Rhizobiaceae</taxon>
        <taxon>Rhizobium/Agrobacterium group</taxon>
        <taxon>Rhizobium</taxon>
    </lineage>
</organism>
<keyword evidence="7" id="KW-1185">Reference proteome</keyword>
<dbReference type="Pfam" id="PF03466">
    <property type="entry name" value="LysR_substrate"/>
    <property type="match status" value="1"/>
</dbReference>
<dbReference type="GO" id="GO:0003700">
    <property type="term" value="F:DNA-binding transcription factor activity"/>
    <property type="evidence" value="ECO:0007669"/>
    <property type="project" value="InterPro"/>
</dbReference>